<protein>
    <submittedName>
        <fullName evidence="1">Uncharacterized protein</fullName>
    </submittedName>
</protein>
<dbReference type="AlphaFoldDB" id="A0A1G4VU93"/>
<dbReference type="Proteomes" id="UP000199707">
    <property type="component" value="Unassembled WGS sequence"/>
</dbReference>
<evidence type="ECO:0000313" key="1">
    <source>
        <dbReference type="EMBL" id="SCX11988.1"/>
    </source>
</evidence>
<name>A0A1G4VU93_9MYCO</name>
<accession>A0A1G4VU93</accession>
<gene>
    <name evidence="1" type="ORF">SAMN02799620_01667</name>
</gene>
<proteinExistence type="predicted"/>
<dbReference type="STRING" id="1502745.SAMN02799620_01667"/>
<evidence type="ECO:0000313" key="2">
    <source>
        <dbReference type="Proteomes" id="UP000199707"/>
    </source>
</evidence>
<dbReference type="EMBL" id="FMUB01000003">
    <property type="protein sequence ID" value="SCX11988.1"/>
    <property type="molecule type" value="Genomic_DNA"/>
</dbReference>
<sequence length="80" mass="8760">MASNTSPRRVGLFGFLLMGHTVRPSISVAPACARGAARRRLAALLAAVRSTPAEKYQPYYPPRRAAFVEDAAMAREMNRL</sequence>
<dbReference type="RefSeq" id="WP_139169886.1">
    <property type="nucleotide sequence ID" value="NZ_FMUB01000003.1"/>
</dbReference>
<organism evidence="1 2">
    <name type="scientific">Mycolicibacterium fluoranthenivorans</name>
    <dbReference type="NCBI Taxonomy" id="258505"/>
    <lineage>
        <taxon>Bacteria</taxon>
        <taxon>Bacillati</taxon>
        <taxon>Actinomycetota</taxon>
        <taxon>Actinomycetes</taxon>
        <taxon>Mycobacteriales</taxon>
        <taxon>Mycobacteriaceae</taxon>
        <taxon>Mycolicibacterium</taxon>
    </lineage>
</organism>
<reference evidence="2" key="1">
    <citation type="submission" date="2016-10" db="EMBL/GenBank/DDBJ databases">
        <authorList>
            <person name="Varghese N."/>
            <person name="Submissions S."/>
        </authorList>
    </citation>
    <scope>NUCLEOTIDE SEQUENCE [LARGE SCALE GENOMIC DNA]</scope>
    <source>
        <strain evidence="2">UNC267MFSha1.1M11</strain>
    </source>
</reference>